<evidence type="ECO:0000256" key="8">
    <source>
        <dbReference type="ARBA" id="ARBA00022840"/>
    </source>
</evidence>
<organism evidence="13 14">
    <name type="scientific">Synoicihabitans lomoniglobus</name>
    <dbReference type="NCBI Taxonomy" id="2909285"/>
    <lineage>
        <taxon>Bacteria</taxon>
        <taxon>Pseudomonadati</taxon>
        <taxon>Verrucomicrobiota</taxon>
        <taxon>Opitutia</taxon>
        <taxon>Opitutales</taxon>
        <taxon>Opitutaceae</taxon>
        <taxon>Synoicihabitans</taxon>
    </lineage>
</organism>
<feature type="region of interest" description="Disordered" evidence="10">
    <location>
        <begin position="775"/>
        <end position="794"/>
    </location>
</feature>
<evidence type="ECO:0000313" key="14">
    <source>
        <dbReference type="Proteomes" id="UP001218638"/>
    </source>
</evidence>
<name>A0AAF0A046_9BACT</name>
<evidence type="ECO:0000256" key="3">
    <source>
        <dbReference type="ARBA" id="ARBA00022722"/>
    </source>
</evidence>
<dbReference type="Gene3D" id="3.40.50.300">
    <property type="entry name" value="P-loop containing nucleotide triphosphate hydrolases"/>
    <property type="match status" value="2"/>
</dbReference>
<comment type="similarity">
    <text evidence="1">In the N-terminal section; belongs to the CRISPR-associated nuclease Cas3-HD family.</text>
</comment>
<dbReference type="AlphaFoldDB" id="A0AAF0A046"/>
<dbReference type="NCBIfam" id="TIGR01587">
    <property type="entry name" value="cas3_core"/>
    <property type="match status" value="1"/>
</dbReference>
<protein>
    <submittedName>
        <fullName evidence="13">CRISPR-associated helicase Cas3</fullName>
    </submittedName>
</protein>
<keyword evidence="4" id="KW-0479">Metal-binding</keyword>
<dbReference type="PROSITE" id="PS51643">
    <property type="entry name" value="HD_CAS3"/>
    <property type="match status" value="1"/>
</dbReference>
<feature type="domain" description="HD Cas3-type" evidence="12">
    <location>
        <begin position="44"/>
        <end position="207"/>
    </location>
</feature>
<evidence type="ECO:0000256" key="5">
    <source>
        <dbReference type="ARBA" id="ARBA00022741"/>
    </source>
</evidence>
<dbReference type="GO" id="GO:0046872">
    <property type="term" value="F:metal ion binding"/>
    <property type="evidence" value="ECO:0007669"/>
    <property type="project" value="UniProtKB-KW"/>
</dbReference>
<dbReference type="Proteomes" id="UP001218638">
    <property type="component" value="Chromosome"/>
</dbReference>
<evidence type="ECO:0000259" key="12">
    <source>
        <dbReference type="PROSITE" id="PS51643"/>
    </source>
</evidence>
<dbReference type="SMART" id="SM00487">
    <property type="entry name" value="DEXDc"/>
    <property type="match status" value="1"/>
</dbReference>
<dbReference type="Pfam" id="PF22590">
    <property type="entry name" value="Cas3-like_C_2"/>
    <property type="match status" value="1"/>
</dbReference>
<evidence type="ECO:0000256" key="10">
    <source>
        <dbReference type="SAM" id="MobiDB-lite"/>
    </source>
</evidence>
<dbReference type="CDD" id="cd17930">
    <property type="entry name" value="DEXHc_cas3"/>
    <property type="match status" value="1"/>
</dbReference>
<keyword evidence="14" id="KW-1185">Reference proteome</keyword>
<dbReference type="GO" id="GO:0003676">
    <property type="term" value="F:nucleic acid binding"/>
    <property type="evidence" value="ECO:0007669"/>
    <property type="project" value="InterPro"/>
</dbReference>
<dbReference type="Pfam" id="PF18019">
    <property type="entry name" value="Cas3_HD"/>
    <property type="match status" value="1"/>
</dbReference>
<dbReference type="GO" id="GO:0005524">
    <property type="term" value="F:ATP binding"/>
    <property type="evidence" value="ECO:0007669"/>
    <property type="project" value="UniProtKB-KW"/>
</dbReference>
<sequence>MTHYAHTTDGPSSTWEPLFTPDCATLTDGHCSHCAALERDHGHLNKVAHLASEFAAAMFPPGPDRESAREWGRLTGLWHDLGKFAPEWQTYLKSKADPHASENQANPPRKEDHSTAGAVHSHGLTPFGDLLSYIIAGHHAGLADANQLFTERLPKSINEWRSHAESAAVPLTESIPAPPLSRSDAGNDGMAFMLRFFFSCLVDADFLATESFMQPKLDSLRQPWPEDTLFRMLVALETHLEKEFGSPGEDPVNQARDIVRHDCIHAAENEHGFFSLTVPTGGGKTLSSLLFALRHALRNGQQRVVLVIPFTSIIKQNADVFRQVFCDLSNEMGREIVLEHHSKFDPRKETEQNRLAAENWDAPLVVTTNVQFFESLFANRTSACRKLHRIARSVLIFDEVQALPSSLLHPILRALRCLVHDLHSTAVLCTATQPAVDRRDDFDIGIPPEEITAIIRDESALFHTLERVTSQDLGLVDDDQLLAHLLPHAASGCLLILNTTKAARTFHEKLSHHTNALHLSARMCPAHVVAVLDAAKTLRKSGQSVVLVSTQLIEAGVDISFPTVYRAECGLDSFAQAAGRCNRNGELKTADGTRVKGRVFLFSPTDHPIPKGLADISANAAITRAQILPNLGNRDLLDPPLIRTYFEHAIWQAGPKTDRWDKPHIVSGEACFNPNDQSDSWARTYKFKTAAERFRLIDTNTHPVLIPWGVEGQQLAQEIRDLKKQNRVPNRSHYRRAQQFTVQVYDGEWQHLKTQVSLHCEEAFAILEHPENAYHPQTGLKRPDAPSDPNAFCL</sequence>
<dbReference type="CDD" id="cd09641">
    <property type="entry name" value="Cas3''_I"/>
    <property type="match status" value="1"/>
</dbReference>
<comment type="similarity">
    <text evidence="2">In the central section; belongs to the CRISPR-associated helicase Cas3 family.</text>
</comment>
<feature type="region of interest" description="Disordered" evidence="10">
    <location>
        <begin position="96"/>
        <end position="119"/>
    </location>
</feature>
<dbReference type="InterPro" id="IPR038257">
    <property type="entry name" value="CRISPR-assoc_Cas3_HD_sf"/>
</dbReference>
<feature type="domain" description="Helicase ATP-binding" evidence="11">
    <location>
        <begin position="265"/>
        <end position="451"/>
    </location>
</feature>
<evidence type="ECO:0000256" key="7">
    <source>
        <dbReference type="ARBA" id="ARBA00022806"/>
    </source>
</evidence>
<proteinExistence type="inferred from homology"/>
<keyword evidence="7" id="KW-0347">Helicase</keyword>
<dbReference type="Gene3D" id="1.10.3210.30">
    <property type="match status" value="1"/>
</dbReference>
<evidence type="ECO:0000259" key="11">
    <source>
        <dbReference type="PROSITE" id="PS51192"/>
    </source>
</evidence>
<keyword evidence="9" id="KW-0051">Antiviral defense</keyword>
<dbReference type="GO" id="GO:0004518">
    <property type="term" value="F:nuclease activity"/>
    <property type="evidence" value="ECO:0007669"/>
    <property type="project" value="UniProtKB-KW"/>
</dbReference>
<evidence type="ECO:0000256" key="2">
    <source>
        <dbReference type="ARBA" id="ARBA00009046"/>
    </source>
</evidence>
<reference evidence="13" key="1">
    <citation type="submission" date="2023-03" db="EMBL/GenBank/DDBJ databases">
        <title>Lomoglobus Profundus gen. nov., sp. nov., a novel member of the phylum Verrucomicrobia, isolated from deep-marine sediment of South China Sea.</title>
        <authorList>
            <person name="Ahmad T."/>
            <person name="Ishaq S.E."/>
            <person name="Wang F."/>
        </authorList>
    </citation>
    <scope>NUCLEOTIDE SEQUENCE</scope>
    <source>
        <strain evidence="13">LMO-M01</strain>
    </source>
</reference>
<dbReference type="KEGG" id="slom:PXH66_20610"/>
<accession>A0AAF0A046</accession>
<evidence type="ECO:0000256" key="9">
    <source>
        <dbReference type="ARBA" id="ARBA00023118"/>
    </source>
</evidence>
<keyword evidence="5" id="KW-0547">Nucleotide-binding</keyword>
<dbReference type="PROSITE" id="PS51192">
    <property type="entry name" value="HELICASE_ATP_BIND_1"/>
    <property type="match status" value="1"/>
</dbReference>
<dbReference type="InterPro" id="IPR011545">
    <property type="entry name" value="DEAD/DEAH_box_helicase_dom"/>
</dbReference>
<gene>
    <name evidence="13" type="primary">cas3</name>
    <name evidence="13" type="ORF">PXH66_20610</name>
</gene>
<dbReference type="Pfam" id="PF00270">
    <property type="entry name" value="DEAD"/>
    <property type="match status" value="1"/>
</dbReference>
<dbReference type="SMART" id="SM00490">
    <property type="entry name" value="HELICc"/>
    <property type="match status" value="1"/>
</dbReference>
<evidence type="ECO:0000256" key="6">
    <source>
        <dbReference type="ARBA" id="ARBA00022801"/>
    </source>
</evidence>
<evidence type="ECO:0000256" key="4">
    <source>
        <dbReference type="ARBA" id="ARBA00022723"/>
    </source>
</evidence>
<dbReference type="GO" id="GO:0016787">
    <property type="term" value="F:hydrolase activity"/>
    <property type="evidence" value="ECO:0007669"/>
    <property type="project" value="UniProtKB-KW"/>
</dbReference>
<keyword evidence="6" id="KW-0378">Hydrolase</keyword>
<evidence type="ECO:0000313" key="13">
    <source>
        <dbReference type="EMBL" id="WED64753.1"/>
    </source>
</evidence>
<dbReference type="SUPFAM" id="SSF52540">
    <property type="entry name" value="P-loop containing nucleoside triphosphate hydrolases"/>
    <property type="match status" value="1"/>
</dbReference>
<dbReference type="RefSeq" id="WP_330931985.1">
    <property type="nucleotide sequence ID" value="NZ_CP119075.1"/>
</dbReference>
<dbReference type="InterPro" id="IPR054712">
    <property type="entry name" value="Cas3-like_dom"/>
</dbReference>
<dbReference type="GO" id="GO:0051607">
    <property type="term" value="P:defense response to virus"/>
    <property type="evidence" value="ECO:0007669"/>
    <property type="project" value="UniProtKB-KW"/>
</dbReference>
<dbReference type="EMBL" id="CP119075">
    <property type="protein sequence ID" value="WED64753.1"/>
    <property type="molecule type" value="Genomic_DNA"/>
</dbReference>
<dbReference type="NCBIfam" id="TIGR01596">
    <property type="entry name" value="cas3_HD"/>
    <property type="match status" value="1"/>
</dbReference>
<dbReference type="InterPro" id="IPR006474">
    <property type="entry name" value="Helicase_Cas3_CRISPR-ass_core"/>
</dbReference>
<dbReference type="InterPro" id="IPR001650">
    <property type="entry name" value="Helicase_C-like"/>
</dbReference>
<evidence type="ECO:0000256" key="1">
    <source>
        <dbReference type="ARBA" id="ARBA00006847"/>
    </source>
</evidence>
<dbReference type="GO" id="GO:0004386">
    <property type="term" value="F:helicase activity"/>
    <property type="evidence" value="ECO:0007669"/>
    <property type="project" value="UniProtKB-KW"/>
</dbReference>
<keyword evidence="3" id="KW-0540">Nuclease</keyword>
<keyword evidence="8" id="KW-0067">ATP-binding</keyword>
<dbReference type="InterPro" id="IPR027417">
    <property type="entry name" value="P-loop_NTPase"/>
</dbReference>
<dbReference type="InterPro" id="IPR006483">
    <property type="entry name" value="CRISPR-assoc_Cas3_HD"/>
</dbReference>
<dbReference type="InterPro" id="IPR014001">
    <property type="entry name" value="Helicase_ATP-bd"/>
</dbReference>